<evidence type="ECO:0000256" key="8">
    <source>
        <dbReference type="ARBA" id="ARBA00023180"/>
    </source>
</evidence>
<dbReference type="SMART" id="SM00060">
    <property type="entry name" value="FN3"/>
    <property type="match status" value="3"/>
</dbReference>
<dbReference type="Proteomes" id="UP000593565">
    <property type="component" value="Unassembled WGS sequence"/>
</dbReference>
<evidence type="ECO:0000256" key="11">
    <source>
        <dbReference type="SAM" id="SignalP"/>
    </source>
</evidence>
<feature type="compositionally biased region" description="Polar residues" evidence="9">
    <location>
        <begin position="729"/>
        <end position="753"/>
    </location>
</feature>
<feature type="signal peptide" evidence="11">
    <location>
        <begin position="1"/>
        <end position="18"/>
    </location>
</feature>
<evidence type="ECO:0000256" key="6">
    <source>
        <dbReference type="ARBA" id="ARBA00023157"/>
    </source>
</evidence>
<evidence type="ECO:0000256" key="3">
    <source>
        <dbReference type="ARBA" id="ARBA00022729"/>
    </source>
</evidence>
<feature type="chain" id="PRO_5029860027" description="Fibronectin type-III domain-containing protein" evidence="11">
    <location>
        <begin position="19"/>
        <end position="795"/>
    </location>
</feature>
<evidence type="ECO:0000256" key="9">
    <source>
        <dbReference type="SAM" id="MobiDB-lite"/>
    </source>
</evidence>
<sequence>MWTTLFLLLTALLQVVCRDQETCEIFPRNPIVPYGSNLTIFIKASSSSGCHLKTTFDPSRIFWTLNERKIDERFYGFNSTFASVSICNLSVEKGTVKCFFNATTPVLLHGTSIQTYPLVSSPQNVSCVGVVQPYYKVTCVWDHEPYPSSISYTVHVMQKQEYSCISQKKICIFQNSVTLDDPLNISVSAQNSYGYSARSKEATYAHGWALVQMETPTDVIAEPLPTGFRVTWKIEQNLWTELNETESEIRIHKNGSSTEPVVKNVQRSLSSTVVTEVYPCTNYSVSVRVRYIGSVWSTWSNEIMALSYLNVSSLQFHLWRSKSVSGDSGKRTVLLMWKGVEPSCKNVDEYCIFCYSLNHSKCFGPYENREFITLDERPHRITVTAFRNETSLNEASIEVPGMAEEGNLPPVRNISVFVQHGCIHITWEKPSLPVSGYIIIWNNTAKNHMWQQTRETSFFLKGEPFTLYTISLTPLYKDGPGNETTLHNCSQDGNLSRVSIVQMIEVSDKHAEIHWLPLLPIQCCAFVLNYTVFYKSYNETKTRNVTVGPNQHRVILEDLQARTTYSFYIMASTVAASSKSVPFIFSTKPNIKVYLILIICCVGLILLPTLAVMIRRKFLSKKIPDPRFSSLSIWPSDNCRKGWSLFPVPGGRDTEKILPCHVDSEAVSVTPTSKKDIATVKALTDMQYIATYDMTSQTENTPLAASVSKKGQLAFGGKEQRVPPVPSLDLQTSGTHPNQSLYRKQTPQCSPVESPTKPLWSDETESLLTPKLKNTTYFTSYVTLDMFETGKHTTK</sequence>
<evidence type="ECO:0000256" key="10">
    <source>
        <dbReference type="SAM" id="Phobius"/>
    </source>
</evidence>
<keyword evidence="8" id="KW-0325">Glycoprotein</keyword>
<feature type="transmembrane region" description="Helical" evidence="10">
    <location>
        <begin position="513"/>
        <end position="533"/>
    </location>
</feature>
<feature type="domain" description="Fibronectin type-III" evidence="12">
    <location>
        <begin position="215"/>
        <end position="310"/>
    </location>
</feature>
<dbReference type="Gene3D" id="2.60.40.10">
    <property type="entry name" value="Immunoglobulins"/>
    <property type="match status" value="5"/>
</dbReference>
<organism evidence="13 14">
    <name type="scientific">Ameiurus melas</name>
    <name type="common">Black bullhead</name>
    <name type="synonym">Silurus melas</name>
    <dbReference type="NCBI Taxonomy" id="219545"/>
    <lineage>
        <taxon>Eukaryota</taxon>
        <taxon>Metazoa</taxon>
        <taxon>Chordata</taxon>
        <taxon>Craniata</taxon>
        <taxon>Vertebrata</taxon>
        <taxon>Euteleostomi</taxon>
        <taxon>Actinopterygii</taxon>
        <taxon>Neopterygii</taxon>
        <taxon>Teleostei</taxon>
        <taxon>Ostariophysi</taxon>
        <taxon>Siluriformes</taxon>
        <taxon>Ictaluridae</taxon>
        <taxon>Ameiurus</taxon>
    </lineage>
</organism>
<dbReference type="InterPro" id="IPR013783">
    <property type="entry name" value="Ig-like_fold"/>
</dbReference>
<name>A0A7J6AGF1_AMEME</name>
<dbReference type="GO" id="GO:0004896">
    <property type="term" value="F:cytokine receptor activity"/>
    <property type="evidence" value="ECO:0007669"/>
    <property type="project" value="TreeGrafter"/>
</dbReference>
<evidence type="ECO:0000313" key="13">
    <source>
        <dbReference type="EMBL" id="KAF4081903.1"/>
    </source>
</evidence>
<dbReference type="InterPro" id="IPR003961">
    <property type="entry name" value="FN3_dom"/>
</dbReference>
<evidence type="ECO:0000256" key="7">
    <source>
        <dbReference type="ARBA" id="ARBA00023170"/>
    </source>
</evidence>
<proteinExistence type="predicted"/>
<keyword evidence="5 10" id="KW-0472">Membrane</keyword>
<feature type="domain" description="Fibronectin type-III" evidence="12">
    <location>
        <begin position="497"/>
        <end position="590"/>
    </location>
</feature>
<dbReference type="CDD" id="cd00063">
    <property type="entry name" value="FN3"/>
    <property type="match status" value="2"/>
</dbReference>
<dbReference type="SUPFAM" id="SSF49265">
    <property type="entry name" value="Fibronectin type III"/>
    <property type="match status" value="3"/>
</dbReference>
<evidence type="ECO:0000259" key="12">
    <source>
        <dbReference type="PROSITE" id="PS50853"/>
    </source>
</evidence>
<dbReference type="EMBL" id="JAAGNN010000012">
    <property type="protein sequence ID" value="KAF4081903.1"/>
    <property type="molecule type" value="Genomic_DNA"/>
</dbReference>
<accession>A0A7J6AGF1</accession>
<feature type="region of interest" description="Disordered" evidence="9">
    <location>
        <begin position="716"/>
        <end position="761"/>
    </location>
</feature>
<dbReference type="GO" id="GO:0009897">
    <property type="term" value="C:external side of plasma membrane"/>
    <property type="evidence" value="ECO:0007669"/>
    <property type="project" value="TreeGrafter"/>
</dbReference>
<keyword evidence="3 11" id="KW-0732">Signal</keyword>
<dbReference type="PANTHER" id="PTHR23037">
    <property type="entry name" value="CYTOKINE RECEPTOR"/>
    <property type="match status" value="1"/>
</dbReference>
<dbReference type="Pfam" id="PF00041">
    <property type="entry name" value="fn3"/>
    <property type="match status" value="1"/>
</dbReference>
<evidence type="ECO:0000256" key="4">
    <source>
        <dbReference type="ARBA" id="ARBA00022989"/>
    </source>
</evidence>
<reference evidence="13 14" key="1">
    <citation type="submission" date="2020-02" db="EMBL/GenBank/DDBJ databases">
        <title>A chromosome-scale genome assembly of the black bullhead catfish (Ameiurus melas).</title>
        <authorList>
            <person name="Wen M."/>
            <person name="Zham M."/>
            <person name="Cabau C."/>
            <person name="Klopp C."/>
            <person name="Donnadieu C."/>
            <person name="Roques C."/>
            <person name="Bouchez O."/>
            <person name="Lampietro C."/>
            <person name="Jouanno E."/>
            <person name="Herpin A."/>
            <person name="Louis A."/>
            <person name="Berthelot C."/>
            <person name="Parey E."/>
            <person name="Roest-Crollius H."/>
            <person name="Braasch I."/>
            <person name="Postlethwait J."/>
            <person name="Robinson-Rechavi M."/>
            <person name="Echchiki A."/>
            <person name="Begum T."/>
            <person name="Montfort J."/>
            <person name="Schartl M."/>
            <person name="Bobe J."/>
            <person name="Guiguen Y."/>
        </authorList>
    </citation>
    <scope>NUCLEOTIDE SEQUENCE [LARGE SCALE GENOMIC DNA]</scope>
    <source>
        <strain evidence="13">M_S1</strain>
        <tissue evidence="13">Blood</tissue>
    </source>
</reference>
<gene>
    <name evidence="13" type="ORF">AMELA_G00145610</name>
</gene>
<evidence type="ECO:0000256" key="5">
    <source>
        <dbReference type="ARBA" id="ARBA00023136"/>
    </source>
</evidence>
<keyword evidence="4 10" id="KW-1133">Transmembrane helix</keyword>
<dbReference type="PROSITE" id="PS50853">
    <property type="entry name" value="FN3"/>
    <property type="match status" value="2"/>
</dbReference>
<keyword evidence="2 10" id="KW-0812">Transmembrane</keyword>
<dbReference type="AlphaFoldDB" id="A0A7J6AGF1"/>
<dbReference type="PANTHER" id="PTHR23037:SF35">
    <property type="entry name" value="FIBRONECTIN TYPE-III DOMAIN-CONTAINING PROTEIN"/>
    <property type="match status" value="1"/>
</dbReference>
<evidence type="ECO:0000313" key="14">
    <source>
        <dbReference type="Proteomes" id="UP000593565"/>
    </source>
</evidence>
<keyword evidence="14" id="KW-1185">Reference proteome</keyword>
<dbReference type="InterPro" id="IPR036116">
    <property type="entry name" value="FN3_sf"/>
</dbReference>
<protein>
    <recommendedName>
        <fullName evidence="12">Fibronectin type-III domain-containing protein</fullName>
    </recommendedName>
</protein>
<feature type="transmembrane region" description="Helical" evidence="10">
    <location>
        <begin position="591"/>
        <end position="614"/>
    </location>
</feature>
<comment type="caution">
    <text evidence="13">The sequence shown here is derived from an EMBL/GenBank/DDBJ whole genome shotgun (WGS) entry which is preliminary data.</text>
</comment>
<evidence type="ECO:0000256" key="1">
    <source>
        <dbReference type="ARBA" id="ARBA00004479"/>
    </source>
</evidence>
<keyword evidence="6" id="KW-1015">Disulfide bond</keyword>
<keyword evidence="7" id="KW-0675">Receptor</keyword>
<evidence type="ECO:0000256" key="2">
    <source>
        <dbReference type="ARBA" id="ARBA00022692"/>
    </source>
</evidence>
<comment type="subcellular location">
    <subcellularLocation>
        <location evidence="1">Membrane</location>
        <topology evidence="1">Single-pass type I membrane protein</topology>
    </subcellularLocation>
</comment>